<evidence type="ECO:0000313" key="4">
    <source>
        <dbReference type="Proteomes" id="UP000215335"/>
    </source>
</evidence>
<evidence type="ECO:0000256" key="1">
    <source>
        <dbReference type="SAM" id="MobiDB-lite"/>
    </source>
</evidence>
<dbReference type="AlphaFoldDB" id="A0A232FNE5"/>
<name>A0A232FNE5_9HYME</name>
<feature type="transmembrane region" description="Helical" evidence="2">
    <location>
        <begin position="66"/>
        <end position="85"/>
    </location>
</feature>
<gene>
    <name evidence="3" type="ORF">TSAR_008082</name>
</gene>
<dbReference type="EMBL" id="NNAY01000003">
    <property type="protein sequence ID" value="OXU32261.1"/>
    <property type="molecule type" value="Genomic_DNA"/>
</dbReference>
<dbReference type="Proteomes" id="UP000215335">
    <property type="component" value="Unassembled WGS sequence"/>
</dbReference>
<sequence>MEPAEDEGIVVLKKGFLKDTHNQIDREMEKCSSYQHNVITAARKKLSRPKKVIFLKLQSLVFNRRIHILVILYLIFLLMYVEVLLKMNPTRDNQQLSNTTLNQYQMTNSTRSEASHFTVNLQHQLNEQLDSDQVQSEVKKYQRFKKNRDTE</sequence>
<feature type="compositionally biased region" description="Basic residues" evidence="1">
    <location>
        <begin position="141"/>
        <end position="151"/>
    </location>
</feature>
<proteinExistence type="predicted"/>
<keyword evidence="2" id="KW-0812">Transmembrane</keyword>
<accession>A0A232FNE5</accession>
<comment type="caution">
    <text evidence="3">The sequence shown here is derived from an EMBL/GenBank/DDBJ whole genome shotgun (WGS) entry which is preliminary data.</text>
</comment>
<reference evidence="3 4" key="1">
    <citation type="journal article" date="2017" name="Curr. Biol.">
        <title>The Evolution of Venom by Co-option of Single-Copy Genes.</title>
        <authorList>
            <person name="Martinson E.O."/>
            <person name="Mrinalini"/>
            <person name="Kelkar Y.D."/>
            <person name="Chang C.H."/>
            <person name="Werren J.H."/>
        </authorList>
    </citation>
    <scope>NUCLEOTIDE SEQUENCE [LARGE SCALE GENOMIC DNA]</scope>
    <source>
        <strain evidence="3 4">Alberta</strain>
        <tissue evidence="3">Whole body</tissue>
    </source>
</reference>
<organism evidence="3 4">
    <name type="scientific">Trichomalopsis sarcophagae</name>
    <dbReference type="NCBI Taxonomy" id="543379"/>
    <lineage>
        <taxon>Eukaryota</taxon>
        <taxon>Metazoa</taxon>
        <taxon>Ecdysozoa</taxon>
        <taxon>Arthropoda</taxon>
        <taxon>Hexapoda</taxon>
        <taxon>Insecta</taxon>
        <taxon>Pterygota</taxon>
        <taxon>Neoptera</taxon>
        <taxon>Endopterygota</taxon>
        <taxon>Hymenoptera</taxon>
        <taxon>Apocrita</taxon>
        <taxon>Proctotrupomorpha</taxon>
        <taxon>Chalcidoidea</taxon>
        <taxon>Pteromalidae</taxon>
        <taxon>Pteromalinae</taxon>
        <taxon>Trichomalopsis</taxon>
    </lineage>
</organism>
<keyword evidence="2" id="KW-0472">Membrane</keyword>
<keyword evidence="4" id="KW-1185">Reference proteome</keyword>
<evidence type="ECO:0000256" key="2">
    <source>
        <dbReference type="SAM" id="Phobius"/>
    </source>
</evidence>
<keyword evidence="2" id="KW-1133">Transmembrane helix</keyword>
<evidence type="ECO:0000313" key="3">
    <source>
        <dbReference type="EMBL" id="OXU32261.1"/>
    </source>
</evidence>
<feature type="region of interest" description="Disordered" evidence="1">
    <location>
        <begin position="130"/>
        <end position="151"/>
    </location>
</feature>
<protein>
    <submittedName>
        <fullName evidence="3">Uncharacterized protein</fullName>
    </submittedName>
</protein>